<evidence type="ECO:0000313" key="5">
    <source>
        <dbReference type="EMBL" id="AVP99779.1"/>
    </source>
</evidence>
<dbReference type="AlphaFoldDB" id="A0A2P1PY58"/>
<reference evidence="5 6" key="1">
    <citation type="submission" date="2018-03" db="EMBL/GenBank/DDBJ databases">
        <title>Ahniella affigens gen. nov., sp. nov., a gammaproteobacterium isolated from sandy soil near a stream.</title>
        <authorList>
            <person name="Ko Y."/>
            <person name="Kim J.-H."/>
        </authorList>
    </citation>
    <scope>NUCLEOTIDE SEQUENCE [LARGE SCALE GENOMIC DNA]</scope>
    <source>
        <strain evidence="5 6">D13</strain>
    </source>
</reference>
<sequence>MSAFLLLCLPPSDARADAVRRARLWWHAYGQRPGGPADRNPCRQYEYPEAALLVWSGHASWLHEVDAKRVRMRVSSQPLAADNGQTSAHALELTRDEAGAWTLGRGWHAERNVYFQGQAGRFAAGSSPRLLLAGLGLPIAENPDAVAAFFAHRPLGPPACFFQGVQCLRPGTRLSADPTGAFRISEPAPINVEPIAARTDRDWLQALDQALRRALGDEHRPGSLGLMLSGGIDSSSLAAGLAATRQRAQLFTWQLPLARSDESAFAAKTAAALGLPLTVVPAHTTPFANLDTLPINPDAPLANPYRALNDALMQAATDSGVTTLLSGNFGDHLYPEPQLAWTSAWRGSRYGLAASAGWHKLSRRLRAGPWWPRSWQSQPLESSPLTPFAAELLTPLPPIDVPDWPIEDHSRLVDIFAAAPRLDAEGAWYFGSAYPLELRFPYRHQALLDLALQWPVHVSERHGQRKWLTRRWLNQKLPDAIRLRPKSGSLAPWFWHGLAVHRDAVLARLNQPNARWSRYLQPETVLASIDRAGSEAAGLHVWQALCYEIWHETAIRDGTLR</sequence>
<dbReference type="RefSeq" id="WP_106893698.1">
    <property type="nucleotide sequence ID" value="NZ_CP027860.1"/>
</dbReference>
<dbReference type="KEGG" id="xba:C7S18_22530"/>
<evidence type="ECO:0000259" key="4">
    <source>
        <dbReference type="Pfam" id="PF00733"/>
    </source>
</evidence>
<evidence type="ECO:0000256" key="2">
    <source>
        <dbReference type="ARBA" id="ARBA00012737"/>
    </source>
</evidence>
<keyword evidence="6" id="KW-1185">Reference proteome</keyword>
<dbReference type="GO" id="GO:0006529">
    <property type="term" value="P:asparagine biosynthetic process"/>
    <property type="evidence" value="ECO:0007669"/>
    <property type="project" value="InterPro"/>
</dbReference>
<reference evidence="5 6" key="2">
    <citation type="submission" date="2018-03" db="EMBL/GenBank/DDBJ databases">
        <authorList>
            <person name="Keele B.F."/>
        </authorList>
    </citation>
    <scope>NUCLEOTIDE SEQUENCE [LARGE SCALE GENOMIC DNA]</scope>
    <source>
        <strain evidence="5 6">D13</strain>
    </source>
</reference>
<name>A0A2P1PY58_9GAMM</name>
<organism evidence="5 6">
    <name type="scientific">Ahniella affigens</name>
    <dbReference type="NCBI Taxonomy" id="2021234"/>
    <lineage>
        <taxon>Bacteria</taxon>
        <taxon>Pseudomonadati</taxon>
        <taxon>Pseudomonadota</taxon>
        <taxon>Gammaproteobacteria</taxon>
        <taxon>Lysobacterales</taxon>
        <taxon>Rhodanobacteraceae</taxon>
        <taxon>Ahniella</taxon>
    </lineage>
</organism>
<dbReference type="Gene3D" id="3.40.50.620">
    <property type="entry name" value="HUPs"/>
    <property type="match status" value="2"/>
</dbReference>
<evidence type="ECO:0000256" key="1">
    <source>
        <dbReference type="ARBA" id="ARBA00005187"/>
    </source>
</evidence>
<feature type="domain" description="Asparagine synthetase" evidence="4">
    <location>
        <begin position="205"/>
        <end position="552"/>
    </location>
</feature>
<dbReference type="InterPro" id="IPR014729">
    <property type="entry name" value="Rossmann-like_a/b/a_fold"/>
</dbReference>
<evidence type="ECO:0000256" key="3">
    <source>
        <dbReference type="ARBA" id="ARBA00048741"/>
    </source>
</evidence>
<comment type="pathway">
    <text evidence="1">Amino-acid biosynthesis; L-asparagine biosynthesis; L-asparagine from L-aspartate (L-Gln route): step 1/1.</text>
</comment>
<evidence type="ECO:0000313" key="6">
    <source>
        <dbReference type="Proteomes" id="UP000241074"/>
    </source>
</evidence>
<dbReference type="OrthoDB" id="9763290at2"/>
<dbReference type="Proteomes" id="UP000241074">
    <property type="component" value="Chromosome"/>
</dbReference>
<dbReference type="SUPFAM" id="SSF52402">
    <property type="entry name" value="Adenine nucleotide alpha hydrolases-like"/>
    <property type="match status" value="1"/>
</dbReference>
<comment type="catalytic activity">
    <reaction evidence="3">
        <text>L-aspartate + L-glutamine + ATP + H2O = L-asparagine + L-glutamate + AMP + diphosphate + H(+)</text>
        <dbReference type="Rhea" id="RHEA:12228"/>
        <dbReference type="ChEBI" id="CHEBI:15377"/>
        <dbReference type="ChEBI" id="CHEBI:15378"/>
        <dbReference type="ChEBI" id="CHEBI:29985"/>
        <dbReference type="ChEBI" id="CHEBI:29991"/>
        <dbReference type="ChEBI" id="CHEBI:30616"/>
        <dbReference type="ChEBI" id="CHEBI:33019"/>
        <dbReference type="ChEBI" id="CHEBI:58048"/>
        <dbReference type="ChEBI" id="CHEBI:58359"/>
        <dbReference type="ChEBI" id="CHEBI:456215"/>
        <dbReference type="EC" id="6.3.5.4"/>
    </reaction>
</comment>
<gene>
    <name evidence="5" type="ORF">C7S18_22530</name>
</gene>
<accession>A0A2P1PY58</accession>
<proteinExistence type="predicted"/>
<dbReference type="GO" id="GO:0004066">
    <property type="term" value="F:asparagine synthase (glutamine-hydrolyzing) activity"/>
    <property type="evidence" value="ECO:0007669"/>
    <property type="project" value="UniProtKB-EC"/>
</dbReference>
<dbReference type="EMBL" id="CP027860">
    <property type="protein sequence ID" value="AVP99779.1"/>
    <property type="molecule type" value="Genomic_DNA"/>
</dbReference>
<dbReference type="Pfam" id="PF00733">
    <property type="entry name" value="Asn_synthase"/>
    <property type="match status" value="1"/>
</dbReference>
<dbReference type="PANTHER" id="PTHR43284">
    <property type="entry name" value="ASPARAGINE SYNTHETASE (GLUTAMINE-HYDROLYZING)"/>
    <property type="match status" value="1"/>
</dbReference>
<dbReference type="InterPro" id="IPR001962">
    <property type="entry name" value="Asn_synthase"/>
</dbReference>
<dbReference type="InterPro" id="IPR051786">
    <property type="entry name" value="ASN_synthetase/amidase"/>
</dbReference>
<dbReference type="PANTHER" id="PTHR43284:SF1">
    <property type="entry name" value="ASPARAGINE SYNTHETASE"/>
    <property type="match status" value="1"/>
</dbReference>
<protein>
    <recommendedName>
        <fullName evidence="2">asparagine synthase (glutamine-hydrolyzing)</fullName>
        <ecNumber evidence="2">6.3.5.4</ecNumber>
    </recommendedName>
</protein>
<dbReference type="EC" id="6.3.5.4" evidence="2"/>